<reference evidence="3 4" key="1">
    <citation type="submission" date="2020-08" db="EMBL/GenBank/DDBJ databases">
        <title>Genome public.</title>
        <authorList>
            <person name="Liu C."/>
            <person name="Sun Q."/>
        </authorList>
    </citation>
    <scope>NUCLEOTIDE SEQUENCE [LARGE SCALE GENOMIC DNA]</scope>
    <source>
        <strain evidence="3 4">BX10</strain>
    </source>
</reference>
<dbReference type="RefSeq" id="WP_262427043.1">
    <property type="nucleotide sequence ID" value="NZ_JACRTJ010000010.1"/>
</dbReference>
<dbReference type="InterPro" id="IPR011330">
    <property type="entry name" value="Glyco_hydro/deAcase_b/a-brl"/>
</dbReference>
<proteinExistence type="predicted"/>
<dbReference type="InterPro" id="IPR050248">
    <property type="entry name" value="Polysacc_deacetylase_ArnD"/>
</dbReference>
<dbReference type="SUPFAM" id="SSF88713">
    <property type="entry name" value="Glycoside hydrolase/deacetylase"/>
    <property type="match status" value="1"/>
</dbReference>
<evidence type="ECO:0000313" key="3">
    <source>
        <dbReference type="EMBL" id="MBC8598405.1"/>
    </source>
</evidence>
<feature type="signal peptide" evidence="1">
    <location>
        <begin position="1"/>
        <end position="24"/>
    </location>
</feature>
<feature type="chain" id="PRO_5047405800" evidence="1">
    <location>
        <begin position="25"/>
        <end position="388"/>
    </location>
</feature>
<dbReference type="PROSITE" id="PS51677">
    <property type="entry name" value="NODB"/>
    <property type="match status" value="1"/>
</dbReference>
<dbReference type="InterPro" id="IPR002509">
    <property type="entry name" value="NODB_dom"/>
</dbReference>
<dbReference type="InterPro" id="IPR006637">
    <property type="entry name" value="ChW"/>
</dbReference>
<dbReference type="SMART" id="SM00728">
    <property type="entry name" value="ChW"/>
    <property type="match status" value="2"/>
</dbReference>
<dbReference type="CDD" id="cd10954">
    <property type="entry name" value="CE4_CtAXE_like"/>
    <property type="match status" value="1"/>
</dbReference>
<feature type="domain" description="NodB homology" evidence="2">
    <location>
        <begin position="189"/>
        <end position="365"/>
    </location>
</feature>
<keyword evidence="4" id="KW-1185">Reference proteome</keyword>
<accession>A0ABR7NQL6</accession>
<name>A0ABR7NQL6_9FIRM</name>
<dbReference type="Pfam" id="PF01522">
    <property type="entry name" value="Polysacc_deac_1"/>
    <property type="match status" value="1"/>
</dbReference>
<dbReference type="Pfam" id="PF07538">
    <property type="entry name" value="ChW"/>
    <property type="match status" value="2"/>
</dbReference>
<sequence>MRKLKKFLLGAAALFLGVTGTAAASFPAYADGAMGAVYRAHIHGRGWTDMAKDNTYVNGPKDTYVTAVAASLENQPEGMTGTIAYQVNLSGSGWMDWQENLGEAGATDTDKPLEAVRMQLTGQLSENYDLYYSVLQNGAWTALVKNGETAGTEGQGLRVDGIRLAVTGKDAGLPPEGTHMGRYIDPSKPMVALTFDDGPSAHTARILDCLEANDARATFYMVGNRMGTYQSTVKRMVDMGCEPGSHTWDHTYITKLSQEGLFANLNRLDDTLQSIAGVRTVTMRPPGGFVSDNAKQNLAKKGVPAILWSIDTLDWKTKNAQNTINVVLSSVKDGDIILMHDLYGTSADAAVVLIPELKKRGYQLVTVSEMASLRGGMTPGQVYHSFRP</sequence>
<dbReference type="Proteomes" id="UP000647491">
    <property type="component" value="Unassembled WGS sequence"/>
</dbReference>
<evidence type="ECO:0000313" key="4">
    <source>
        <dbReference type="Proteomes" id="UP000647491"/>
    </source>
</evidence>
<organism evidence="3 4">
    <name type="scientific">Enterocloster hominis</name>
    <name type="common">ex Liu et al. 2021</name>
    <dbReference type="NCBI Taxonomy" id="2763663"/>
    <lineage>
        <taxon>Bacteria</taxon>
        <taxon>Bacillati</taxon>
        <taxon>Bacillota</taxon>
        <taxon>Clostridia</taxon>
        <taxon>Lachnospirales</taxon>
        <taxon>Lachnospiraceae</taxon>
        <taxon>Enterocloster</taxon>
    </lineage>
</organism>
<dbReference type="EMBL" id="JACRTJ010000010">
    <property type="protein sequence ID" value="MBC8598405.1"/>
    <property type="molecule type" value="Genomic_DNA"/>
</dbReference>
<comment type="caution">
    <text evidence="3">The sequence shown here is derived from an EMBL/GenBank/DDBJ whole genome shotgun (WGS) entry which is preliminary data.</text>
</comment>
<evidence type="ECO:0000259" key="2">
    <source>
        <dbReference type="PROSITE" id="PS51677"/>
    </source>
</evidence>
<dbReference type="PANTHER" id="PTHR10587">
    <property type="entry name" value="GLYCOSYL TRANSFERASE-RELATED"/>
    <property type="match status" value="1"/>
</dbReference>
<evidence type="ECO:0000256" key="1">
    <source>
        <dbReference type="SAM" id="SignalP"/>
    </source>
</evidence>
<gene>
    <name evidence="3" type="ORF">H8708_04025</name>
</gene>
<dbReference type="Gene3D" id="3.20.20.370">
    <property type="entry name" value="Glycoside hydrolase/deacetylase"/>
    <property type="match status" value="1"/>
</dbReference>
<protein>
    <submittedName>
        <fullName evidence="3">Polysaccharide deacetylase family protein</fullName>
    </submittedName>
</protein>
<keyword evidence="1" id="KW-0732">Signal</keyword>